<accession>A0A316HKB6</accession>
<reference evidence="1 2" key="1">
    <citation type="submission" date="2018-05" db="EMBL/GenBank/DDBJ databases">
        <title>Genomic Encyclopedia of Type Strains, Phase IV (KMG-IV): sequencing the most valuable type-strain genomes for metagenomic binning, comparative biology and taxonomic classification.</title>
        <authorList>
            <person name="Goeker M."/>
        </authorList>
    </citation>
    <scope>NUCLEOTIDE SEQUENCE [LARGE SCALE GENOMIC DNA]</scope>
    <source>
        <strain evidence="1 2">DSM 45480</strain>
    </source>
</reference>
<dbReference type="EMBL" id="QGHB01000016">
    <property type="protein sequence ID" value="PWK81671.1"/>
    <property type="molecule type" value="Genomic_DNA"/>
</dbReference>
<evidence type="ECO:0000313" key="1">
    <source>
        <dbReference type="EMBL" id="PWK81671.1"/>
    </source>
</evidence>
<gene>
    <name evidence="1" type="ORF">C8D88_11682</name>
</gene>
<sequence>MKCRLYPKCTAKAATLGFCSTHYRNRLLTGRTGLVSSADVLARLRELRTLGWSFEQIGDACGKCHSSIRDLLAYEPRTVRKATHVAVMGVRVESGSSRLAVDATGTIRRVRALNWTGWTTRQVSVKCGLAQMTLSQLTWKGSVSAGTRTLVAKVYEELKDVEGPSSRIRALSRTRKWDPPAAWDEDTIDDPNAEPNYGGFDEKIVQSLVRGEFVKCSPEDKTEAAFRLAERGMDEYEIARMLRSRPNVVRERLGRVA</sequence>
<dbReference type="AlphaFoldDB" id="A0A316HKB6"/>
<dbReference type="RefSeq" id="WP_109641151.1">
    <property type="nucleotide sequence ID" value="NZ_QGHB01000016.1"/>
</dbReference>
<protein>
    <submittedName>
        <fullName evidence="1">Uncharacterized protein</fullName>
    </submittedName>
</protein>
<organism evidence="1 2">
    <name type="scientific">Lentzea atacamensis</name>
    <dbReference type="NCBI Taxonomy" id="531938"/>
    <lineage>
        <taxon>Bacteria</taxon>
        <taxon>Bacillati</taxon>
        <taxon>Actinomycetota</taxon>
        <taxon>Actinomycetes</taxon>
        <taxon>Pseudonocardiales</taxon>
        <taxon>Pseudonocardiaceae</taxon>
        <taxon>Lentzea</taxon>
    </lineage>
</organism>
<proteinExistence type="predicted"/>
<evidence type="ECO:0000313" key="2">
    <source>
        <dbReference type="Proteomes" id="UP000246005"/>
    </source>
</evidence>
<comment type="caution">
    <text evidence="1">The sequence shown here is derived from an EMBL/GenBank/DDBJ whole genome shotgun (WGS) entry which is preliminary data.</text>
</comment>
<dbReference type="Proteomes" id="UP000246005">
    <property type="component" value="Unassembled WGS sequence"/>
</dbReference>
<name>A0A316HKB6_9PSEU</name>